<sequence>MRKIWLGIDTGGTFTDLVMTDAESGEQWFHKTPTTPDDASRGILDGMKQIIEMAGLSPADVDFVCHGTTLATNAVLERKWVRTGMLCTEGFGDVLELARQRRPSFFNLDIEKPIPPATRDLRFEVRERVAFDGKVVSPLNEDDVRAAVTALRKAGAESIAICFLHSYANGAHERRAAEIVREMWPDAYLCTSSDVLAEFREYERFCTTTVNASLLPVIDRYLERFERGVRDLEIVPEPRIMQSNGGAVSPASVRQMPVNTFFSGPAGGVIGAVGQGAMADVKDMITFDIGGTSTDVALIRAGTPEKHNSREMGGFPVRTRTLDIHTIGAGGGSVAWVDDGGLLKVGPRSAGAVPGPACYGRGGTLPTVTDANMVLGRLNQKALLQGRMAVYPERARQAIEDHLCVALGADVMRAAAGILEIVNVSMMGAVRVISVERGEDPRNFALTPFGGAGPLHAADVAAMMRIPRVFVPKRPGLLSAMGLVHADIRGDFSLTRLLIADADALGPLNSGLAELRERGIAWLERESRNANARFEWLVDMRYAGQNFELAAEVPDGSIDQRILESLIEQFHKAHEAAYGYRMADQPIQVVNLRVAVVINRPSPPTRGFQSSGSLSAALLEERQVWYADAGFVSAPVYNRDAVPVDSTFDGPAIVEQMDTTIVIPPHATVQVNHIGDLMINLKAAQMETSE</sequence>
<keyword evidence="5" id="KW-1185">Reference proteome</keyword>
<dbReference type="Pfam" id="PF19278">
    <property type="entry name" value="Hydant_A_C"/>
    <property type="match status" value="1"/>
</dbReference>
<dbReference type="SUPFAM" id="SSF53271">
    <property type="entry name" value="PRTase-like"/>
    <property type="match status" value="1"/>
</dbReference>
<dbReference type="InterPro" id="IPR045079">
    <property type="entry name" value="Oxoprolinase-like"/>
</dbReference>
<dbReference type="InterPro" id="IPR008040">
    <property type="entry name" value="Hydant_A_N"/>
</dbReference>
<evidence type="ECO:0000259" key="2">
    <source>
        <dbReference type="Pfam" id="PF05378"/>
    </source>
</evidence>
<dbReference type="Pfam" id="PF01968">
    <property type="entry name" value="Hydantoinase_A"/>
    <property type="match status" value="1"/>
</dbReference>
<reference evidence="4 5" key="1">
    <citation type="journal article" date="2024" name="Chem. Sci.">
        <title>Discovery of a lagriamide polyketide by integrated genome mining, isotopic labeling, and untargeted metabolomics.</title>
        <authorList>
            <person name="Fergusson C.H."/>
            <person name="Saulog J."/>
            <person name="Paulo B.S."/>
            <person name="Wilson D.M."/>
            <person name="Liu D.Y."/>
            <person name="Morehouse N.J."/>
            <person name="Waterworth S."/>
            <person name="Barkei J."/>
            <person name="Gray C.A."/>
            <person name="Kwan J.C."/>
            <person name="Eustaquio A.S."/>
            <person name="Linington R.G."/>
        </authorList>
    </citation>
    <scope>NUCLEOTIDE SEQUENCE [LARGE SCALE GENOMIC DNA]</scope>
    <source>
        <strain evidence="4 5">RL17-338-BIF-B</strain>
    </source>
</reference>
<dbReference type="InterPro" id="IPR043129">
    <property type="entry name" value="ATPase_NBD"/>
</dbReference>
<dbReference type="InterPro" id="IPR029057">
    <property type="entry name" value="PRTase-like"/>
</dbReference>
<gene>
    <name evidence="4" type="ORF">N0A02_26205</name>
</gene>
<dbReference type="SUPFAM" id="SSF53067">
    <property type="entry name" value="Actin-like ATPase domain"/>
    <property type="match status" value="1"/>
</dbReference>
<dbReference type="Pfam" id="PF05378">
    <property type="entry name" value="Hydant_A_N"/>
    <property type="match status" value="1"/>
</dbReference>
<comment type="caution">
    <text evidence="4">The sequence shown here is derived from an EMBL/GenBank/DDBJ whole genome shotgun (WGS) entry which is preliminary data.</text>
</comment>
<evidence type="ECO:0000313" key="5">
    <source>
        <dbReference type="Proteomes" id="UP001469089"/>
    </source>
</evidence>
<protein>
    <submittedName>
        <fullName evidence="4">Hydantoinase/oxoprolinase family protein</fullName>
    </submittedName>
</protein>
<organism evidence="4 5">
    <name type="scientific">Paraburkholderia acidicola</name>
    <dbReference type="NCBI Taxonomy" id="1912599"/>
    <lineage>
        <taxon>Bacteria</taxon>
        <taxon>Pseudomonadati</taxon>
        <taxon>Pseudomonadota</taxon>
        <taxon>Betaproteobacteria</taxon>
        <taxon>Burkholderiales</taxon>
        <taxon>Burkholderiaceae</taxon>
        <taxon>Paraburkholderia</taxon>
    </lineage>
</organism>
<name>A0ABV1LUP0_9BURK</name>
<evidence type="ECO:0000313" key="4">
    <source>
        <dbReference type="EMBL" id="MEQ5842952.1"/>
    </source>
</evidence>
<feature type="domain" description="Hydantoinase/oxoprolinase N-terminal" evidence="2">
    <location>
        <begin position="6"/>
        <end position="183"/>
    </location>
</feature>
<dbReference type="PANTHER" id="PTHR11365:SF23">
    <property type="entry name" value="HYPOTHETICAL 5-OXOPROLINASE (EUROFUNG)-RELATED"/>
    <property type="match status" value="1"/>
</dbReference>
<dbReference type="InterPro" id="IPR002821">
    <property type="entry name" value="Hydantoinase_A"/>
</dbReference>
<proteinExistence type="predicted"/>
<evidence type="ECO:0000259" key="1">
    <source>
        <dbReference type="Pfam" id="PF01968"/>
    </source>
</evidence>
<dbReference type="Proteomes" id="UP001469089">
    <property type="component" value="Unassembled WGS sequence"/>
</dbReference>
<feature type="domain" description="Hydantoinase A/oxoprolinase" evidence="1">
    <location>
        <begin position="204"/>
        <end position="489"/>
    </location>
</feature>
<dbReference type="InterPro" id="IPR049517">
    <property type="entry name" value="ACX-like_C"/>
</dbReference>
<evidence type="ECO:0000259" key="3">
    <source>
        <dbReference type="Pfam" id="PF19278"/>
    </source>
</evidence>
<feature type="domain" description="Acetophenone carboxylase-like C-terminal" evidence="3">
    <location>
        <begin position="507"/>
        <end position="671"/>
    </location>
</feature>
<dbReference type="RefSeq" id="WP_349544699.1">
    <property type="nucleotide sequence ID" value="NZ_JAOALG010000002.1"/>
</dbReference>
<dbReference type="PANTHER" id="PTHR11365">
    <property type="entry name" value="5-OXOPROLINASE RELATED"/>
    <property type="match status" value="1"/>
</dbReference>
<dbReference type="EMBL" id="JAOALG010000002">
    <property type="protein sequence ID" value="MEQ5842952.1"/>
    <property type="molecule type" value="Genomic_DNA"/>
</dbReference>
<accession>A0ABV1LUP0</accession>